<dbReference type="EMBL" id="LR797373">
    <property type="protein sequence ID" value="CAB4210780.1"/>
    <property type="molecule type" value="Genomic_DNA"/>
</dbReference>
<dbReference type="EMBL" id="LR797044">
    <property type="protein sequence ID" value="CAB4183389.1"/>
    <property type="molecule type" value="Genomic_DNA"/>
</dbReference>
<keyword evidence="3" id="KW-0067">ATP-binding</keyword>
<sequence>MAESRLSAEVLEGFICSVLRRNFDDPADNAEFHREIWQYVCSPDSKVAIAAPRNHAKSTVVTHAYTLASVLFREQTYVIIVSDTVGQSVQFLGDIKKELVENEDLRNLFGVREFLKDTEDDLICSMDDGHLFRIQAKGSEQKLRGLKWKNRRPGLIVGDDMENDEIVMNRDRRLKFKRWFYGALLPALSDKGKIRLVGTILHLDSLLENLMPSSLLKTIAGGHKSLIREDLKEYTDVKLSWKSIKYRAHTEDYSKLLWPQKKSAKEFRAMKDDYARQGLSDVYSQEMFNVPVDETDTFFKKHDFIAMTGENKKKKLLYYITCDLAVSQSQKADYSAFCVAGMDDENKLHLVHVLKERLDSLQIVDTMLALQRIYKPVLFGIEKGVIQKSIGPYLNEAMQERNEYISTALLAPSADKLTRARSIQARMRAGAVRFDKDSDWYQSFEDELIRFPRDRHDDQVDAWAYMGLMLDKMWETPSEKEDEDEEYRLMVRKFQSDDMVGRSPVTGY</sequence>
<dbReference type="EMBL" id="LR796533">
    <property type="protein sequence ID" value="CAB4150078.1"/>
    <property type="molecule type" value="Genomic_DNA"/>
</dbReference>
<dbReference type="NCBIfam" id="TIGR01630">
    <property type="entry name" value="psiM2_ORF9"/>
    <property type="match status" value="1"/>
</dbReference>
<evidence type="ECO:0000313" key="7">
    <source>
        <dbReference type="EMBL" id="CAB4150078.1"/>
    </source>
</evidence>
<dbReference type="InterPro" id="IPR027417">
    <property type="entry name" value="P-loop_NTPase"/>
</dbReference>
<dbReference type="InterPro" id="IPR006517">
    <property type="entry name" value="Phage_terminase_lsu-like_C"/>
</dbReference>
<reference evidence="9" key="1">
    <citation type="submission" date="2020-05" db="EMBL/GenBank/DDBJ databases">
        <authorList>
            <person name="Chiriac C."/>
            <person name="Salcher M."/>
            <person name="Ghai R."/>
            <person name="Kavagutti S V."/>
        </authorList>
    </citation>
    <scope>NUCLEOTIDE SEQUENCE</scope>
</reference>
<dbReference type="EMBL" id="LR796302">
    <property type="protein sequence ID" value="CAB4135358.1"/>
    <property type="molecule type" value="Genomic_DNA"/>
</dbReference>
<dbReference type="Gene3D" id="3.30.420.240">
    <property type="match status" value="1"/>
</dbReference>
<proteinExistence type="predicted"/>
<evidence type="ECO:0000259" key="5">
    <source>
        <dbReference type="Pfam" id="PF17289"/>
    </source>
</evidence>
<dbReference type="EMBL" id="LR796855">
    <property type="protein sequence ID" value="CAB4169932.1"/>
    <property type="molecule type" value="Genomic_DNA"/>
</dbReference>
<evidence type="ECO:0000256" key="3">
    <source>
        <dbReference type="ARBA" id="ARBA00022840"/>
    </source>
</evidence>
<gene>
    <name evidence="9" type="ORF">UFOVP1078_60</name>
    <name evidence="10" type="ORF">UFOVP1317_50</name>
    <name evidence="11" type="ORF">UFOVP1429_45</name>
    <name evidence="6" type="ORF">UFOVP289_8</name>
    <name evidence="7" type="ORF">UFOVP547_39</name>
    <name evidence="8" type="ORF">UFOVP900_30</name>
</gene>
<evidence type="ECO:0000313" key="9">
    <source>
        <dbReference type="EMBL" id="CAB4183389.1"/>
    </source>
</evidence>
<name>A0A6J5QFX1_9CAUD</name>
<evidence type="ECO:0000313" key="10">
    <source>
        <dbReference type="EMBL" id="CAB4198124.1"/>
    </source>
</evidence>
<evidence type="ECO:0000313" key="6">
    <source>
        <dbReference type="EMBL" id="CAB4135358.1"/>
    </source>
</evidence>
<dbReference type="InterPro" id="IPR035421">
    <property type="entry name" value="Terminase_6C"/>
</dbReference>
<organism evidence="9">
    <name type="scientific">uncultured Caudovirales phage</name>
    <dbReference type="NCBI Taxonomy" id="2100421"/>
    <lineage>
        <taxon>Viruses</taxon>
        <taxon>Duplodnaviria</taxon>
        <taxon>Heunggongvirae</taxon>
        <taxon>Uroviricota</taxon>
        <taxon>Caudoviricetes</taxon>
        <taxon>Peduoviridae</taxon>
        <taxon>Maltschvirus</taxon>
        <taxon>Maltschvirus maltsch</taxon>
    </lineage>
</organism>
<evidence type="ECO:0000256" key="1">
    <source>
        <dbReference type="ARBA" id="ARBA00022612"/>
    </source>
</evidence>
<dbReference type="Pfam" id="PF17289">
    <property type="entry name" value="Terminase_6C"/>
    <property type="match status" value="1"/>
</dbReference>
<dbReference type="GO" id="GO:0005524">
    <property type="term" value="F:ATP binding"/>
    <property type="evidence" value="ECO:0007669"/>
    <property type="project" value="UniProtKB-KW"/>
</dbReference>
<evidence type="ECO:0000256" key="4">
    <source>
        <dbReference type="ARBA" id="ARBA00023219"/>
    </source>
</evidence>
<dbReference type="Gene3D" id="3.40.50.300">
    <property type="entry name" value="P-loop containing nucleotide triphosphate hydrolases"/>
    <property type="match status" value="1"/>
</dbReference>
<keyword evidence="1" id="KW-1188">Viral release from host cell</keyword>
<dbReference type="EMBL" id="LR797261">
    <property type="protein sequence ID" value="CAB4198124.1"/>
    <property type="molecule type" value="Genomic_DNA"/>
</dbReference>
<keyword evidence="2" id="KW-0547">Nucleotide-binding</keyword>
<keyword evidence="4" id="KW-0231">Viral genome packaging</keyword>
<accession>A0A6J5QFX1</accession>
<evidence type="ECO:0000313" key="8">
    <source>
        <dbReference type="EMBL" id="CAB4169932.1"/>
    </source>
</evidence>
<evidence type="ECO:0000256" key="2">
    <source>
        <dbReference type="ARBA" id="ARBA00022741"/>
    </source>
</evidence>
<protein>
    <submittedName>
        <fullName evidence="9">Archaeophage PsiM2, terminase large subunit</fullName>
    </submittedName>
</protein>
<evidence type="ECO:0000313" key="11">
    <source>
        <dbReference type="EMBL" id="CAB4210780.1"/>
    </source>
</evidence>
<feature type="domain" description="Terminase large subunit gp17-like C-terminal" evidence="5">
    <location>
        <begin position="321"/>
        <end position="466"/>
    </location>
</feature>